<evidence type="ECO:0000256" key="1">
    <source>
        <dbReference type="SAM" id="MobiDB-lite"/>
    </source>
</evidence>
<accession>A0A1K1LKF6</accession>
<feature type="region of interest" description="Disordered" evidence="1">
    <location>
        <begin position="84"/>
        <end position="107"/>
    </location>
</feature>
<sequence length="107" mass="12078">MIHDKYLYRMLYHRDKAYFDRHAHQQGGRARSLRRTRARHAAAITEGPGSRAREPGPPAVLHAGRRAEHLIFSRKRRAFLVPASGPARPSLLPSPAVTHIIPPGTYQ</sequence>
<dbReference type="EMBL" id="LT630450">
    <property type="protein sequence ID" value="SFV73966.1"/>
    <property type="molecule type" value="Genomic_DNA"/>
</dbReference>
<reference evidence="3" key="1">
    <citation type="submission" date="2016-10" db="EMBL/GenBank/DDBJ databases">
        <authorList>
            <person name="Wegmann U."/>
        </authorList>
    </citation>
    <scope>NUCLEOTIDE SEQUENCE [LARGE SCALE GENOMIC DNA]</scope>
</reference>
<name>A0A1K1LKF6_9BACT</name>
<organism evidence="2 3">
    <name type="scientific">Desulfovibrio piger</name>
    <dbReference type="NCBI Taxonomy" id="901"/>
    <lineage>
        <taxon>Bacteria</taxon>
        <taxon>Pseudomonadati</taxon>
        <taxon>Thermodesulfobacteriota</taxon>
        <taxon>Desulfovibrionia</taxon>
        <taxon>Desulfovibrionales</taxon>
        <taxon>Desulfovibrionaceae</taxon>
        <taxon>Desulfovibrio</taxon>
    </lineage>
</organism>
<evidence type="ECO:0000313" key="2">
    <source>
        <dbReference type="EMBL" id="SFV73966.1"/>
    </source>
</evidence>
<gene>
    <name evidence="2" type="ORF">DESPIGER_2144</name>
</gene>
<keyword evidence="3" id="KW-1185">Reference proteome</keyword>
<proteinExistence type="predicted"/>
<feature type="region of interest" description="Disordered" evidence="1">
    <location>
        <begin position="23"/>
        <end position="57"/>
    </location>
</feature>
<dbReference type="AlphaFoldDB" id="A0A1K1LKF6"/>
<feature type="compositionally biased region" description="Basic residues" evidence="1">
    <location>
        <begin position="31"/>
        <end position="40"/>
    </location>
</feature>
<dbReference type="KEGG" id="dpg:DESPIGER_2144"/>
<evidence type="ECO:0000313" key="3">
    <source>
        <dbReference type="Proteomes" id="UP000186323"/>
    </source>
</evidence>
<protein>
    <submittedName>
        <fullName evidence="2">Uncharacterized protein</fullName>
    </submittedName>
</protein>
<dbReference type="Proteomes" id="UP000186323">
    <property type="component" value="Chromosome I"/>
</dbReference>